<dbReference type="PANTHER" id="PTHR30189">
    <property type="entry name" value="LPS-ASSEMBLY PROTEIN"/>
    <property type="match status" value="1"/>
</dbReference>
<feature type="signal peptide" evidence="1">
    <location>
        <begin position="1"/>
        <end position="21"/>
    </location>
</feature>
<dbReference type="Proteomes" id="UP000076023">
    <property type="component" value="Unassembled WGS sequence"/>
</dbReference>
<evidence type="ECO:0000256" key="1">
    <source>
        <dbReference type="SAM" id="SignalP"/>
    </source>
</evidence>
<dbReference type="RefSeq" id="WP_169809565.1">
    <property type="nucleotide sequence ID" value="NZ_BDCO01000002.1"/>
</dbReference>
<feature type="domain" description="LptD C-terminal" evidence="2">
    <location>
        <begin position="280"/>
        <end position="690"/>
    </location>
</feature>
<dbReference type="STRING" id="690879.TSACC_21238"/>
<dbReference type="Gene3D" id="2.60.450.10">
    <property type="entry name" value="Lipopolysaccharide (LPS) transport protein A like domain"/>
    <property type="match status" value="1"/>
</dbReference>
<keyword evidence="4" id="KW-1185">Reference proteome</keyword>
<dbReference type="GO" id="GO:0009279">
    <property type="term" value="C:cell outer membrane"/>
    <property type="evidence" value="ECO:0007669"/>
    <property type="project" value="TreeGrafter"/>
</dbReference>
<keyword evidence="1" id="KW-0732">Signal</keyword>
<reference evidence="4" key="1">
    <citation type="journal article" date="2017" name="Genome Announc.">
        <title>Draft Genome Sequence of Terrimicrobium sacchariphilum NM-5T, a Facultative Anaerobic Soil Bacterium of the Class Spartobacteria.</title>
        <authorList>
            <person name="Qiu Y.L."/>
            <person name="Tourlousse D.M."/>
            <person name="Matsuura N."/>
            <person name="Ohashi A."/>
            <person name="Sekiguchi Y."/>
        </authorList>
    </citation>
    <scope>NUCLEOTIDE SEQUENCE [LARGE SCALE GENOMIC DNA]</scope>
    <source>
        <strain evidence="4">NM-5</strain>
    </source>
</reference>
<sequence>MMTRCFTAVLIWLAGAVCALAQFGSFGDVPVEINADGNTRFEGGVAIAEDNVQIHYGDYSIYCDYAEYNPDTRDVLLVGNIRLYTPTDLLTGQRALFNLETKQMRALEFSGSHYPALFRATSLRAPSLNEFNVTDAIMTTDDSSQPDFHVKSRSVRIYPDSRVILLNSTLYVGQTPIFWFPYLFANTTNTGFQFLPGYDSRWGAFVQTSYSFPIGPNNSIIAKAHLDLRSKFGPAVGGDLLFRYGKNDRSFGELITYYVAETKDVKTVSAPGEPTETRTTNRYRVTFKHRLFLTDDIYATADLNLISDVDFLEDFYPSEFRVDPYPDSYLSVTKWDEFYTLTLLGRWQLNDFQDTTERLPEAVFDFKQHRLFGLPVYYDGETSAGSYRRMFSNDPQFDETEFENYGSFRFDTFHQLSYPMQWFDWLNVTPRAGIRATAYSKSGSFINQTGVEEVDPETGEVQIIDGPNQPNELNAPTTQLNNGGSLFRPVANFGVEASTKFSKAYEKIQSRWLGLDGVRHVVQPYMNYSYVYNFGPGPDEILQFDRVVPSTQLMPIDFPQFTAIDTIDTWNIMRLGIRNRLQTRRDQSTYQWFTIDSFVDVNFQNPYTDASVSNFFNLMRFRPVQWFYLDVQSQTPVVEQGFTEYNTAFNFMPTRDTYFRIGHRYIEGNDYFDNNSQLDFYAYFRVNDNWAFSFYEQYEFESSVLQYQRYLLHRDLSSWVASIGAQVRDNQGGDTDYGLLLILSLKDAPQVTLPFAFDNATSPMQPNSNGN</sequence>
<dbReference type="Pfam" id="PF04453">
    <property type="entry name" value="LptD"/>
    <property type="match status" value="1"/>
</dbReference>
<evidence type="ECO:0000313" key="3">
    <source>
        <dbReference type="EMBL" id="GAT32836.1"/>
    </source>
</evidence>
<organism evidence="3 4">
    <name type="scientific">Terrimicrobium sacchariphilum</name>
    <dbReference type="NCBI Taxonomy" id="690879"/>
    <lineage>
        <taxon>Bacteria</taxon>
        <taxon>Pseudomonadati</taxon>
        <taxon>Verrucomicrobiota</taxon>
        <taxon>Terrimicrobiia</taxon>
        <taxon>Terrimicrobiales</taxon>
        <taxon>Terrimicrobiaceae</taxon>
        <taxon>Terrimicrobium</taxon>
    </lineage>
</organism>
<dbReference type="InterPro" id="IPR007543">
    <property type="entry name" value="LptD_C"/>
</dbReference>
<dbReference type="GO" id="GO:1990351">
    <property type="term" value="C:transporter complex"/>
    <property type="evidence" value="ECO:0007669"/>
    <property type="project" value="TreeGrafter"/>
</dbReference>
<evidence type="ECO:0000259" key="2">
    <source>
        <dbReference type="Pfam" id="PF04453"/>
    </source>
</evidence>
<feature type="chain" id="PRO_5007524555" evidence="1">
    <location>
        <begin position="22"/>
        <end position="771"/>
    </location>
</feature>
<dbReference type="EMBL" id="BDCO01000002">
    <property type="protein sequence ID" value="GAT32836.1"/>
    <property type="molecule type" value="Genomic_DNA"/>
</dbReference>
<name>A0A146G866_TERSA</name>
<comment type="caution">
    <text evidence="3">The sequence shown here is derived from an EMBL/GenBank/DDBJ whole genome shotgun (WGS) entry which is preliminary data.</text>
</comment>
<dbReference type="PANTHER" id="PTHR30189:SF1">
    <property type="entry name" value="LPS-ASSEMBLY PROTEIN LPTD"/>
    <property type="match status" value="1"/>
</dbReference>
<dbReference type="GO" id="GO:0061024">
    <property type="term" value="P:membrane organization"/>
    <property type="evidence" value="ECO:0007669"/>
    <property type="project" value="InterPro"/>
</dbReference>
<accession>A0A146G866</accession>
<evidence type="ECO:0000313" key="4">
    <source>
        <dbReference type="Proteomes" id="UP000076023"/>
    </source>
</evidence>
<dbReference type="InterPro" id="IPR050218">
    <property type="entry name" value="LptD"/>
</dbReference>
<protein>
    <submittedName>
        <fullName evidence="3">LPS assembly outer membrane protein LptD</fullName>
    </submittedName>
</protein>
<dbReference type="AlphaFoldDB" id="A0A146G866"/>
<dbReference type="InParanoid" id="A0A146G866"/>
<proteinExistence type="predicted"/>
<gene>
    <name evidence="3" type="ORF">TSACC_21238</name>
</gene>